<sequence length="1047" mass="113166">MPEQTRFRVLIVDDSPTMRAVCTQSLSAAGMACSAAGNAQDGYQLLLAALDGGQPFDGLLLDWLMPGMNGWELLERIGAERRLDQLAVMIFTEQPDDRAYQLASHRPNNDIQLKEDLRLLPYRMRKFLTTYSEAGGLGDWRARQLLRNREQLGGSILFVDDSPTVCAKYGDLLRNNGYAVVIANSMDEAVAVAQHHKPQLAVVDYFMPGGNGDELCRALLADDRTRDITVVMHSQRKDVIEHALDAGAIDLIWKDDPINIFLMRIASIMRTLRANRQARDLDILFTATQALDIGVMSATPEGFKAFNATMDRFARECGGLTRFDPQSLGALPHRCEDQDGRRRAFNVQSVDGESGDRVVLVQDVTASADQAEILEQARDRAVELANVKSQFLASMSHEIRTPLNGVLGMLELLKGTELTQEQDHYVDTGISSAEGLLGVIGDILDFSKIDAGRLELERTPFNLPELAEETMQMFAGKAIGKGLEVICHVEPEVPTNVIGDPTRLRQVLINLIGNAIKFTERGEVGLRVWLDEPEAARPAVGFAVCDTGMGVSPAARDHIFEAFRQADNTTTRRFGGTGLGLAISNQLVQMMGGTLDLESAPGAGSSFSFVVTLETSAEPAAPPWRMSDLGVLAGRTVLIVDDNATNRLYLQRMCSAWSMGCTEAPDGPTAVRLIEEAKAAGRAFDLVLLDRMMPGMDGFAVLAYLRADPALRAVRVVLQTSMDEVGEGRKAREQGADDALVKPIRRTQLLEALSLLFGGGHADPAEVERTPTRLRLDGCRVLAVEDNHVNQMVLNGILRRAGCAIRIASDGQEALDTLAAESFDVVLMDCEMPVLDGLTATRALREREGATDGRHQIVIALTAHAYPAERDRCLAAGMDAYLPKPIRAPDLLATLDRWWRRPQPPAAAAPYADAVTASGSELETASEPPAVSPIDQRAIGALREAIGDLSVVIEAALADIPERVAELRLGVETADGERIRIAAHTLVGSVANLGGRELVRVARALEALGKSGELGAAPPLLAALEAETQRFLAALAALPGADSGACA</sequence>
<protein>
    <recommendedName>
        <fullName evidence="2">histidine kinase</fullName>
        <ecNumber evidence="2">2.7.13.3</ecNumber>
    </recommendedName>
</protein>
<dbReference type="SUPFAM" id="SSF55874">
    <property type="entry name" value="ATPase domain of HSP90 chaperone/DNA topoisomerase II/histidine kinase"/>
    <property type="match status" value="1"/>
</dbReference>
<dbReference type="PANTHER" id="PTHR45339">
    <property type="entry name" value="HYBRID SIGNAL TRANSDUCTION HISTIDINE KINASE J"/>
    <property type="match status" value="1"/>
</dbReference>
<evidence type="ECO:0000256" key="1">
    <source>
        <dbReference type="ARBA" id="ARBA00000085"/>
    </source>
</evidence>
<dbReference type="Gene3D" id="3.30.565.10">
    <property type="entry name" value="Histidine kinase-like ATPase, C-terminal domain"/>
    <property type="match status" value="1"/>
</dbReference>
<dbReference type="PRINTS" id="PR00344">
    <property type="entry name" value="BCTRLSENSOR"/>
</dbReference>
<dbReference type="PANTHER" id="PTHR45339:SF5">
    <property type="entry name" value="HISTIDINE KINASE"/>
    <property type="match status" value="1"/>
</dbReference>
<dbReference type="Pfam" id="PF02518">
    <property type="entry name" value="HATPase_c"/>
    <property type="match status" value="1"/>
</dbReference>
<keyword evidence="12" id="KW-1185">Reference proteome</keyword>
<evidence type="ECO:0000259" key="10">
    <source>
        <dbReference type="PROSITE" id="PS50894"/>
    </source>
</evidence>
<dbReference type="SUPFAM" id="SSF47226">
    <property type="entry name" value="Histidine-containing phosphotransfer domain, HPT domain"/>
    <property type="match status" value="1"/>
</dbReference>
<evidence type="ECO:0000256" key="5">
    <source>
        <dbReference type="PROSITE-ProRule" id="PRU00110"/>
    </source>
</evidence>
<dbReference type="CDD" id="cd00082">
    <property type="entry name" value="HisKA"/>
    <property type="match status" value="1"/>
</dbReference>
<dbReference type="InterPro" id="IPR036641">
    <property type="entry name" value="HPT_dom_sf"/>
</dbReference>
<dbReference type="Pfam" id="PF01627">
    <property type="entry name" value="Hpt"/>
    <property type="match status" value="1"/>
</dbReference>
<comment type="catalytic activity">
    <reaction evidence="1">
        <text>ATP + protein L-histidine = ADP + protein N-phospho-L-histidine.</text>
        <dbReference type="EC" id="2.7.13.3"/>
    </reaction>
</comment>
<dbReference type="InterPro" id="IPR036890">
    <property type="entry name" value="HATPase_C_sf"/>
</dbReference>
<dbReference type="InterPro" id="IPR001789">
    <property type="entry name" value="Sig_transdc_resp-reg_receiver"/>
</dbReference>
<feature type="modified residue" description="4-aspartylphosphate" evidence="6">
    <location>
        <position position="829"/>
    </location>
</feature>
<dbReference type="SUPFAM" id="SSF52172">
    <property type="entry name" value="CheY-like"/>
    <property type="match status" value="4"/>
</dbReference>
<dbReference type="PROSITE" id="PS50109">
    <property type="entry name" value="HIS_KIN"/>
    <property type="match status" value="1"/>
</dbReference>
<dbReference type="Pfam" id="PF00512">
    <property type="entry name" value="HisKA"/>
    <property type="match status" value="1"/>
</dbReference>
<dbReference type="InterPro" id="IPR036097">
    <property type="entry name" value="HisK_dim/P_sf"/>
</dbReference>
<organism evidence="11 12">
    <name type="scientific">Candidatus Thiodictyon syntrophicum</name>
    <dbReference type="NCBI Taxonomy" id="1166950"/>
    <lineage>
        <taxon>Bacteria</taxon>
        <taxon>Pseudomonadati</taxon>
        <taxon>Pseudomonadota</taxon>
        <taxon>Gammaproteobacteria</taxon>
        <taxon>Chromatiales</taxon>
        <taxon>Chromatiaceae</taxon>
        <taxon>Thiodictyon</taxon>
    </lineage>
</organism>
<dbReference type="Gene3D" id="1.20.120.160">
    <property type="entry name" value="HPT domain"/>
    <property type="match status" value="1"/>
</dbReference>
<dbReference type="PROSITE" id="PS51257">
    <property type="entry name" value="PROKAR_LIPOPROTEIN"/>
    <property type="match status" value="1"/>
</dbReference>
<dbReference type="GO" id="GO:0005886">
    <property type="term" value="C:plasma membrane"/>
    <property type="evidence" value="ECO:0007669"/>
    <property type="project" value="UniProtKB-SubCell"/>
</dbReference>
<feature type="domain" description="Response regulatory" evidence="9">
    <location>
        <begin position="155"/>
        <end position="269"/>
    </location>
</feature>
<dbReference type="InterPro" id="IPR004358">
    <property type="entry name" value="Sig_transdc_His_kin-like_C"/>
</dbReference>
<evidence type="ECO:0000256" key="4">
    <source>
        <dbReference type="ARBA" id="ARBA00023012"/>
    </source>
</evidence>
<dbReference type="AlphaFoldDB" id="A0A2K8UBD5"/>
<evidence type="ECO:0000259" key="9">
    <source>
        <dbReference type="PROSITE" id="PS50110"/>
    </source>
</evidence>
<keyword evidence="3 6" id="KW-0597">Phosphoprotein</keyword>
<dbReference type="InterPro" id="IPR008207">
    <property type="entry name" value="Sig_transdc_His_kin_Hpt_dom"/>
</dbReference>
<reference evidence="11 12" key="1">
    <citation type="submission" date="2017-03" db="EMBL/GenBank/DDBJ databases">
        <title>Complete genome sequence of Candidatus 'Thiodictyon syntrophicum' sp. nov. strain Cad16T, a photolithoautotroph purple sulfur bacterium isolated from an alpine meromictic lake.</title>
        <authorList>
            <person name="Luedin S.M."/>
            <person name="Pothier J.F."/>
            <person name="Danza F."/>
            <person name="Storelli N."/>
            <person name="Wittwer M."/>
            <person name="Tonolla M."/>
        </authorList>
    </citation>
    <scope>NUCLEOTIDE SEQUENCE [LARGE SCALE GENOMIC DNA]</scope>
    <source>
        <strain evidence="11 12">Cad16T</strain>
    </source>
</reference>
<name>A0A2K8UBD5_9GAMM</name>
<feature type="modified residue" description="4-aspartylphosphate" evidence="6">
    <location>
        <position position="204"/>
    </location>
</feature>
<dbReference type="KEGG" id="tsy:THSYN_18485"/>
<keyword evidence="4" id="KW-0902">Two-component regulatory system</keyword>
<dbReference type="InterPro" id="IPR005467">
    <property type="entry name" value="His_kinase_dom"/>
</dbReference>
<feature type="domain" description="Response regulatory" evidence="9">
    <location>
        <begin position="636"/>
        <end position="757"/>
    </location>
</feature>
<dbReference type="PROSITE" id="PS50110">
    <property type="entry name" value="RESPONSE_REGULATORY"/>
    <property type="match status" value="4"/>
</dbReference>
<feature type="modified residue" description="4-aspartylphosphate" evidence="6">
    <location>
        <position position="62"/>
    </location>
</feature>
<feature type="region of interest" description="Disordered" evidence="7">
    <location>
        <begin position="910"/>
        <end position="929"/>
    </location>
</feature>
<feature type="domain" description="Response regulatory" evidence="9">
    <location>
        <begin position="780"/>
        <end position="899"/>
    </location>
</feature>
<evidence type="ECO:0000256" key="3">
    <source>
        <dbReference type="ARBA" id="ARBA00022553"/>
    </source>
</evidence>
<dbReference type="InterPro" id="IPR011006">
    <property type="entry name" value="CheY-like_superfamily"/>
</dbReference>
<dbReference type="Gene3D" id="1.10.287.130">
    <property type="match status" value="1"/>
</dbReference>
<feature type="modified residue" description="Phosphohistidine" evidence="5">
    <location>
        <position position="984"/>
    </location>
</feature>
<evidence type="ECO:0000313" key="12">
    <source>
        <dbReference type="Proteomes" id="UP000232638"/>
    </source>
</evidence>
<feature type="modified residue" description="4-aspartylphosphate" evidence="6">
    <location>
        <position position="690"/>
    </location>
</feature>
<dbReference type="InterPro" id="IPR003594">
    <property type="entry name" value="HATPase_dom"/>
</dbReference>
<proteinExistence type="predicted"/>
<dbReference type="CDD" id="cd00156">
    <property type="entry name" value="REC"/>
    <property type="match status" value="1"/>
</dbReference>
<dbReference type="FunFam" id="3.30.565.10:FF:000078">
    <property type="entry name" value="Two-component sensor histidine kinase"/>
    <property type="match status" value="1"/>
</dbReference>
<dbReference type="Gene3D" id="3.40.50.2300">
    <property type="match status" value="4"/>
</dbReference>
<dbReference type="Pfam" id="PF00072">
    <property type="entry name" value="Response_reg"/>
    <property type="match status" value="4"/>
</dbReference>
<dbReference type="GO" id="GO:0000155">
    <property type="term" value="F:phosphorelay sensor kinase activity"/>
    <property type="evidence" value="ECO:0007669"/>
    <property type="project" value="InterPro"/>
</dbReference>
<dbReference type="Proteomes" id="UP000232638">
    <property type="component" value="Chromosome"/>
</dbReference>
<dbReference type="SUPFAM" id="SSF47384">
    <property type="entry name" value="Homodimeric domain of signal transducing histidine kinase"/>
    <property type="match status" value="1"/>
</dbReference>
<dbReference type="EMBL" id="CP020370">
    <property type="protein sequence ID" value="AUB82729.1"/>
    <property type="molecule type" value="Genomic_DNA"/>
</dbReference>
<dbReference type="PROSITE" id="PS50894">
    <property type="entry name" value="HPT"/>
    <property type="match status" value="1"/>
</dbReference>
<evidence type="ECO:0000313" key="11">
    <source>
        <dbReference type="EMBL" id="AUB82729.1"/>
    </source>
</evidence>
<dbReference type="OrthoDB" id="5563233at2"/>
<dbReference type="GO" id="GO:0005524">
    <property type="term" value="F:ATP binding"/>
    <property type="evidence" value="ECO:0007669"/>
    <property type="project" value="UniProtKB-KW"/>
</dbReference>
<dbReference type="RefSeq" id="WP_100920443.1">
    <property type="nucleotide sequence ID" value="NZ_CP020370.1"/>
</dbReference>
<feature type="domain" description="Response regulatory" evidence="9">
    <location>
        <begin position="8"/>
        <end position="128"/>
    </location>
</feature>
<gene>
    <name evidence="11" type="ORF">THSYN_18485</name>
</gene>
<feature type="domain" description="HPt" evidence="10">
    <location>
        <begin position="945"/>
        <end position="1038"/>
    </location>
</feature>
<feature type="domain" description="Histidine kinase" evidence="8">
    <location>
        <begin position="394"/>
        <end position="615"/>
    </location>
</feature>
<dbReference type="SMART" id="SM00448">
    <property type="entry name" value="REC"/>
    <property type="match status" value="4"/>
</dbReference>
<dbReference type="InterPro" id="IPR003661">
    <property type="entry name" value="HisK_dim/P_dom"/>
</dbReference>
<accession>A0A2K8UBD5</accession>
<evidence type="ECO:0000259" key="8">
    <source>
        <dbReference type="PROSITE" id="PS50109"/>
    </source>
</evidence>
<dbReference type="SMART" id="SM00387">
    <property type="entry name" value="HATPase_c"/>
    <property type="match status" value="1"/>
</dbReference>
<dbReference type="CDD" id="cd16922">
    <property type="entry name" value="HATPase_EvgS-ArcB-TorS-like"/>
    <property type="match status" value="1"/>
</dbReference>
<evidence type="ECO:0000256" key="7">
    <source>
        <dbReference type="SAM" id="MobiDB-lite"/>
    </source>
</evidence>
<evidence type="ECO:0000256" key="2">
    <source>
        <dbReference type="ARBA" id="ARBA00012438"/>
    </source>
</evidence>
<dbReference type="CDD" id="cd17546">
    <property type="entry name" value="REC_hyHK_CKI1_RcsC-like"/>
    <property type="match status" value="1"/>
</dbReference>
<dbReference type="SMART" id="SM00388">
    <property type="entry name" value="HisKA"/>
    <property type="match status" value="1"/>
</dbReference>
<dbReference type="EC" id="2.7.13.3" evidence="2"/>
<evidence type="ECO:0000256" key="6">
    <source>
        <dbReference type="PROSITE-ProRule" id="PRU00169"/>
    </source>
</evidence>